<accession>A0ABT7WIC2</accession>
<evidence type="ECO:0000256" key="4">
    <source>
        <dbReference type="ARBA" id="ARBA00023004"/>
    </source>
</evidence>
<comment type="caution">
    <text evidence="7">The sequence shown here is derived from an EMBL/GenBank/DDBJ whole genome shotgun (WGS) entry which is preliminary data.</text>
</comment>
<evidence type="ECO:0000256" key="3">
    <source>
        <dbReference type="ARBA" id="ARBA00022723"/>
    </source>
</evidence>
<evidence type="ECO:0000256" key="5">
    <source>
        <dbReference type="ARBA" id="ARBA00023014"/>
    </source>
</evidence>
<proteinExistence type="predicted"/>
<dbReference type="Gene3D" id="3.20.20.70">
    <property type="entry name" value="Aldolase class I"/>
    <property type="match status" value="1"/>
</dbReference>
<keyword evidence="4" id="KW-0408">Iron</keyword>
<keyword evidence="3" id="KW-0479">Metal-binding</keyword>
<evidence type="ECO:0000256" key="1">
    <source>
        <dbReference type="ARBA" id="ARBA00001966"/>
    </source>
</evidence>
<dbReference type="SMART" id="SM00729">
    <property type="entry name" value="Elp3"/>
    <property type="match status" value="1"/>
</dbReference>
<reference evidence="7" key="1">
    <citation type="submission" date="2023-06" db="EMBL/GenBank/DDBJ databases">
        <title>Robiginitalea aurantiacus sp. nov. and Algoriphagus sediminis sp. nov., isolated from coastal sediment.</title>
        <authorList>
            <person name="Zhou Z.Y."/>
            <person name="An J."/>
            <person name="Jia Y.W."/>
            <person name="Du Z.J."/>
        </authorList>
    </citation>
    <scope>NUCLEOTIDE SEQUENCE</scope>
    <source>
        <strain evidence="7">M39</strain>
    </source>
</reference>
<dbReference type="InterPro" id="IPR058240">
    <property type="entry name" value="rSAM_sf"/>
</dbReference>
<organism evidence="7 8">
    <name type="scientific">Robiginitalea aurantiaca</name>
    <dbReference type="NCBI Taxonomy" id="3056915"/>
    <lineage>
        <taxon>Bacteria</taxon>
        <taxon>Pseudomonadati</taxon>
        <taxon>Bacteroidota</taxon>
        <taxon>Flavobacteriia</taxon>
        <taxon>Flavobacteriales</taxon>
        <taxon>Flavobacteriaceae</taxon>
        <taxon>Robiginitalea</taxon>
    </lineage>
</organism>
<feature type="domain" description="Radical SAM core" evidence="6">
    <location>
        <begin position="126"/>
        <end position="344"/>
    </location>
</feature>
<gene>
    <name evidence="7" type="ORF">QU605_14375</name>
</gene>
<dbReference type="PANTHER" id="PTHR11228:SF7">
    <property type="entry name" value="PQQA PEPTIDE CYCLASE"/>
    <property type="match status" value="1"/>
</dbReference>
<evidence type="ECO:0000313" key="7">
    <source>
        <dbReference type="EMBL" id="MDM9632660.1"/>
    </source>
</evidence>
<dbReference type="EMBL" id="JAUDUY010000012">
    <property type="protein sequence ID" value="MDM9632660.1"/>
    <property type="molecule type" value="Genomic_DNA"/>
</dbReference>
<dbReference type="InterPro" id="IPR013785">
    <property type="entry name" value="Aldolase_TIM"/>
</dbReference>
<dbReference type="PROSITE" id="PS51918">
    <property type="entry name" value="RADICAL_SAM"/>
    <property type="match status" value="1"/>
</dbReference>
<name>A0ABT7WIC2_9FLAO</name>
<dbReference type="InterPro" id="IPR006638">
    <property type="entry name" value="Elp3/MiaA/NifB-like_rSAM"/>
</dbReference>
<comment type="cofactor">
    <cofactor evidence="1">
        <name>[4Fe-4S] cluster</name>
        <dbReference type="ChEBI" id="CHEBI:49883"/>
    </cofactor>
</comment>
<dbReference type="InterPro" id="IPR007197">
    <property type="entry name" value="rSAM"/>
</dbReference>
<evidence type="ECO:0000313" key="8">
    <source>
        <dbReference type="Proteomes" id="UP001174839"/>
    </source>
</evidence>
<sequence>MKAISISRKPGHSGQNTPHLDALSTTYVKSPHMISGWANTWVRIKLHWTQFQILRHCYKNPLDWIGGLHYLLKLRRNILGKHRIRKMVRLNDQYYTDLYIPGWKDSSYNRFVASYLYHFKPHKEKVNRLNQVFLAVTKKCPFQCEHCSAWDTLNLKDVLEAKDFQPILEEVYSLGVSQLYFTGGEPLLKIELLESLISKIPKNVKSWIATSGFPLTSEKALQLKKAGLTGVFISLDHYEAERHNSFRHHDSAYSWALKAAQNALDAQLAVTFSICLSNEMCQEEELLKYMKLAKECGVHFVQFLEPQATGRYRNREVSLSQESIASAEALYLKMNFGKEYLDYPIIHYSGYYHRRVGCFA</sequence>
<dbReference type="Proteomes" id="UP001174839">
    <property type="component" value="Unassembled WGS sequence"/>
</dbReference>
<dbReference type="SFLD" id="SFLDG01067">
    <property type="entry name" value="SPASM/twitch_domain_containing"/>
    <property type="match status" value="1"/>
</dbReference>
<dbReference type="PANTHER" id="PTHR11228">
    <property type="entry name" value="RADICAL SAM DOMAIN PROTEIN"/>
    <property type="match status" value="1"/>
</dbReference>
<dbReference type="InterPro" id="IPR050377">
    <property type="entry name" value="Radical_SAM_PqqE_MftC-like"/>
</dbReference>
<dbReference type="RefSeq" id="WP_289726024.1">
    <property type="nucleotide sequence ID" value="NZ_JAUDUY010000012.1"/>
</dbReference>
<dbReference type="SUPFAM" id="SSF102114">
    <property type="entry name" value="Radical SAM enzymes"/>
    <property type="match status" value="1"/>
</dbReference>
<keyword evidence="5" id="KW-0411">Iron-sulfur</keyword>
<evidence type="ECO:0000259" key="6">
    <source>
        <dbReference type="PROSITE" id="PS51918"/>
    </source>
</evidence>
<protein>
    <submittedName>
        <fullName evidence="7">Radical SAM protein</fullName>
    </submittedName>
</protein>
<dbReference type="CDD" id="cd01335">
    <property type="entry name" value="Radical_SAM"/>
    <property type="match status" value="1"/>
</dbReference>
<dbReference type="Pfam" id="PF04055">
    <property type="entry name" value="Radical_SAM"/>
    <property type="match status" value="1"/>
</dbReference>
<evidence type="ECO:0000256" key="2">
    <source>
        <dbReference type="ARBA" id="ARBA00022691"/>
    </source>
</evidence>
<dbReference type="SFLD" id="SFLDS00029">
    <property type="entry name" value="Radical_SAM"/>
    <property type="match status" value="1"/>
</dbReference>
<keyword evidence="2" id="KW-0949">S-adenosyl-L-methionine</keyword>
<keyword evidence="8" id="KW-1185">Reference proteome</keyword>